<reference evidence="1 2" key="1">
    <citation type="submission" date="2024-12" db="EMBL/GenBank/DDBJ databases">
        <title>Forecasting of Potato common scab and diversities of Pathogenic streptomyces spp. in china.</title>
        <authorList>
            <person name="Handique U."/>
            <person name="Wu J."/>
        </authorList>
    </citation>
    <scope>NUCLEOTIDE SEQUENCE [LARGE SCALE GENOMIC DNA]</scope>
    <source>
        <strain evidence="1 2">ZRIMU1585</strain>
    </source>
</reference>
<accession>A0ABW9IVT9</accession>
<evidence type="ECO:0000313" key="1">
    <source>
        <dbReference type="EMBL" id="MFM9652576.1"/>
    </source>
</evidence>
<dbReference type="Proteomes" id="UP001631993">
    <property type="component" value="Unassembled WGS sequence"/>
</dbReference>
<comment type="caution">
    <text evidence="1">The sequence shown here is derived from an EMBL/GenBank/DDBJ whole genome shotgun (WGS) entry which is preliminary data.</text>
</comment>
<sequence length="339" mass="36124">MLAYVYRVTKYDPADRDEHGHYAGPEDTASDHGEVEAAYLQAVAAFATETGADHLAIREPGVPCITHFGAEPAVDGYGLNGLFTPAPDAGPGPSLPPGFHDGAQVPIHTGLELVRGMLRDNGAWCRLEVEDLFAVHVGWDQYLYIGTSRPCEDALAATRALGLFPERLTSSPYDFDPEVEGAGFLRPGDDAFWDGLAAAVASGRAGILEENFVEGATRWHSLTLDILGSVRAGIVPRARLAVRPPLSSDIDAVLASFPADGLIEGVWQDKDGRLHSAICDEEDFPELASRISAASAAVLLSAYEGEDLPLQTAVMPDNDGVVRARWRPAPAAGDQGSKR</sequence>
<organism evidence="1 2">
    <name type="scientific">Streptomyces galilaeus</name>
    <dbReference type="NCBI Taxonomy" id="33899"/>
    <lineage>
        <taxon>Bacteria</taxon>
        <taxon>Bacillati</taxon>
        <taxon>Actinomycetota</taxon>
        <taxon>Actinomycetes</taxon>
        <taxon>Kitasatosporales</taxon>
        <taxon>Streptomycetaceae</taxon>
        <taxon>Streptomyces</taxon>
    </lineage>
</organism>
<protein>
    <submittedName>
        <fullName evidence="1">RNA-binding protein</fullName>
    </submittedName>
</protein>
<dbReference type="EMBL" id="JBJVNE010000030">
    <property type="protein sequence ID" value="MFM9652576.1"/>
    <property type="molecule type" value="Genomic_DNA"/>
</dbReference>
<evidence type="ECO:0000313" key="2">
    <source>
        <dbReference type="Proteomes" id="UP001631993"/>
    </source>
</evidence>
<proteinExistence type="predicted"/>
<keyword evidence="2" id="KW-1185">Reference proteome</keyword>
<gene>
    <name evidence="1" type="ORF">ACKI1S_41475</name>
</gene>
<name>A0ABW9IVT9_STRGJ</name>
<dbReference type="RefSeq" id="WP_369276589.1">
    <property type="nucleotide sequence ID" value="NZ_JBJVMW010000030.1"/>
</dbReference>